<keyword evidence="2" id="KW-1185">Reference proteome</keyword>
<accession>A0ABS0SW39</accession>
<proteinExistence type="predicted"/>
<evidence type="ECO:0000313" key="1">
    <source>
        <dbReference type="EMBL" id="MBI1683862.1"/>
    </source>
</evidence>
<dbReference type="RefSeq" id="WP_198575786.1">
    <property type="nucleotide sequence ID" value="NZ_JADWOX010000005.1"/>
</dbReference>
<reference evidence="1 2" key="1">
    <citation type="submission" date="2020-11" db="EMBL/GenBank/DDBJ databases">
        <title>genome sequence of strain KACC 18849.</title>
        <authorList>
            <person name="Gao J."/>
            <person name="Zhang X."/>
        </authorList>
    </citation>
    <scope>NUCLEOTIDE SEQUENCE [LARGE SCALE GENOMIC DNA]</scope>
    <source>
        <strain evidence="1 2">KACC 18849</strain>
    </source>
</reference>
<gene>
    <name evidence="1" type="ORF">I4Q42_09285</name>
</gene>
<sequence length="106" mass="11698">MADGEFILKIDAARAERLRVLADAAGQSVEAYALDILWRATERPGLEEAETSWNGAPPRVARDNGFGEDAEAYADELDRIAEEALKTGGVPWEQVQARLRNFGQPR</sequence>
<comment type="caution">
    <text evidence="1">The sequence shown here is derived from an EMBL/GenBank/DDBJ whole genome shotgun (WGS) entry which is preliminary data.</text>
</comment>
<name>A0ABS0SW39_9CAUL</name>
<organism evidence="1 2">
    <name type="scientific">Caulobacter hibisci</name>
    <dbReference type="NCBI Taxonomy" id="2035993"/>
    <lineage>
        <taxon>Bacteria</taxon>
        <taxon>Pseudomonadati</taxon>
        <taxon>Pseudomonadota</taxon>
        <taxon>Alphaproteobacteria</taxon>
        <taxon>Caulobacterales</taxon>
        <taxon>Caulobacteraceae</taxon>
        <taxon>Caulobacter</taxon>
    </lineage>
</organism>
<protein>
    <recommendedName>
        <fullName evidence="3">Antitoxin</fullName>
    </recommendedName>
</protein>
<evidence type="ECO:0000313" key="2">
    <source>
        <dbReference type="Proteomes" id="UP000639859"/>
    </source>
</evidence>
<evidence type="ECO:0008006" key="3">
    <source>
        <dbReference type="Google" id="ProtNLM"/>
    </source>
</evidence>
<dbReference type="Proteomes" id="UP000639859">
    <property type="component" value="Unassembled WGS sequence"/>
</dbReference>
<dbReference type="EMBL" id="JADWOX010000005">
    <property type="protein sequence ID" value="MBI1683862.1"/>
    <property type="molecule type" value="Genomic_DNA"/>
</dbReference>